<name>A0ABV1L0T3_9BACL</name>
<evidence type="ECO:0000256" key="1">
    <source>
        <dbReference type="ARBA" id="ARBA00004651"/>
    </source>
</evidence>
<evidence type="ECO:0000256" key="4">
    <source>
        <dbReference type="ARBA" id="ARBA00022692"/>
    </source>
</evidence>
<evidence type="ECO:0000256" key="2">
    <source>
        <dbReference type="ARBA" id="ARBA00022448"/>
    </source>
</evidence>
<feature type="transmembrane region" description="Helical" evidence="7">
    <location>
        <begin position="104"/>
        <end position="124"/>
    </location>
</feature>
<comment type="caution">
    <text evidence="9">The sequence shown here is derived from an EMBL/GenBank/DDBJ whole genome shotgun (WGS) entry which is preliminary data.</text>
</comment>
<dbReference type="PANTHER" id="PTHR30193:SF37">
    <property type="entry name" value="INNER MEMBRANE ABC TRANSPORTER PERMEASE PROTEIN YCJO"/>
    <property type="match status" value="1"/>
</dbReference>
<feature type="transmembrane region" description="Helical" evidence="7">
    <location>
        <begin position="70"/>
        <end position="92"/>
    </location>
</feature>
<dbReference type="EMBL" id="JASKHM010000018">
    <property type="protein sequence ID" value="MEQ4485969.1"/>
    <property type="molecule type" value="Genomic_DNA"/>
</dbReference>
<dbReference type="RefSeq" id="WP_232189045.1">
    <property type="nucleotide sequence ID" value="NZ_JAIOAP010000017.1"/>
</dbReference>
<dbReference type="PROSITE" id="PS50928">
    <property type="entry name" value="ABC_TM1"/>
    <property type="match status" value="1"/>
</dbReference>
<proteinExistence type="inferred from homology"/>
<dbReference type="Pfam" id="PF00528">
    <property type="entry name" value="BPD_transp_1"/>
    <property type="match status" value="1"/>
</dbReference>
<feature type="transmembrane region" description="Helical" evidence="7">
    <location>
        <begin position="152"/>
        <end position="177"/>
    </location>
</feature>
<dbReference type="SUPFAM" id="SSF161098">
    <property type="entry name" value="MetI-like"/>
    <property type="match status" value="1"/>
</dbReference>
<dbReference type="PANTHER" id="PTHR30193">
    <property type="entry name" value="ABC TRANSPORTER PERMEASE PROTEIN"/>
    <property type="match status" value="1"/>
</dbReference>
<evidence type="ECO:0000256" key="6">
    <source>
        <dbReference type="ARBA" id="ARBA00023136"/>
    </source>
</evidence>
<evidence type="ECO:0000256" key="3">
    <source>
        <dbReference type="ARBA" id="ARBA00022475"/>
    </source>
</evidence>
<comment type="subcellular location">
    <subcellularLocation>
        <location evidence="1 7">Cell membrane</location>
        <topology evidence="1 7">Multi-pass membrane protein</topology>
    </subcellularLocation>
</comment>
<evidence type="ECO:0000259" key="8">
    <source>
        <dbReference type="PROSITE" id="PS50928"/>
    </source>
</evidence>
<feature type="transmembrane region" description="Helical" evidence="7">
    <location>
        <begin position="261"/>
        <end position="283"/>
    </location>
</feature>
<keyword evidence="10" id="KW-1185">Reference proteome</keyword>
<dbReference type="Gene3D" id="1.10.3720.10">
    <property type="entry name" value="MetI-like"/>
    <property type="match status" value="1"/>
</dbReference>
<comment type="similarity">
    <text evidence="7">Belongs to the binding-protein-dependent transport system permease family.</text>
</comment>
<keyword evidence="5 7" id="KW-1133">Transmembrane helix</keyword>
<organism evidence="9 10">
    <name type="scientific">Cohnella silvisoli</name>
    <dbReference type="NCBI Taxonomy" id="2873699"/>
    <lineage>
        <taxon>Bacteria</taxon>
        <taxon>Bacillati</taxon>
        <taxon>Bacillota</taxon>
        <taxon>Bacilli</taxon>
        <taxon>Bacillales</taxon>
        <taxon>Paenibacillaceae</taxon>
        <taxon>Cohnella</taxon>
    </lineage>
</organism>
<keyword evidence="3" id="KW-1003">Cell membrane</keyword>
<keyword evidence="6 7" id="KW-0472">Membrane</keyword>
<protein>
    <submittedName>
        <fullName evidence="9">Sugar ABC transporter permease</fullName>
    </submittedName>
</protein>
<accession>A0ABV1L0T3</accession>
<gene>
    <name evidence="9" type="ORF">QJS35_26675</name>
</gene>
<feature type="domain" description="ABC transmembrane type-1" evidence="8">
    <location>
        <begin position="66"/>
        <end position="279"/>
    </location>
</feature>
<evidence type="ECO:0000313" key="9">
    <source>
        <dbReference type="EMBL" id="MEQ4485969.1"/>
    </source>
</evidence>
<evidence type="ECO:0000256" key="5">
    <source>
        <dbReference type="ARBA" id="ARBA00022989"/>
    </source>
</evidence>
<dbReference type="InterPro" id="IPR000515">
    <property type="entry name" value="MetI-like"/>
</dbReference>
<dbReference type="CDD" id="cd06261">
    <property type="entry name" value="TM_PBP2"/>
    <property type="match status" value="1"/>
</dbReference>
<keyword evidence="4 7" id="KW-0812">Transmembrane</keyword>
<dbReference type="InterPro" id="IPR035906">
    <property type="entry name" value="MetI-like_sf"/>
</dbReference>
<feature type="transmembrane region" description="Helical" evidence="7">
    <location>
        <begin position="12"/>
        <end position="33"/>
    </location>
</feature>
<reference evidence="9 10" key="1">
    <citation type="journal article" date="2023" name="Genome Announc.">
        <title>Pan-Genome Analyses of the Genus Cohnella and Proposal of the Novel Species Cohnella silvisoli sp. nov., Isolated from Forest Soil.</title>
        <authorList>
            <person name="Wang C."/>
            <person name="Mao L."/>
            <person name="Bao G."/>
            <person name="Zhu H."/>
        </authorList>
    </citation>
    <scope>NUCLEOTIDE SEQUENCE [LARGE SCALE GENOMIC DNA]</scope>
    <source>
        <strain evidence="9 10">NL03-T5-1</strain>
    </source>
</reference>
<feature type="transmembrane region" description="Helical" evidence="7">
    <location>
        <begin position="210"/>
        <end position="231"/>
    </location>
</feature>
<evidence type="ECO:0000256" key="7">
    <source>
        <dbReference type="RuleBase" id="RU363032"/>
    </source>
</evidence>
<dbReference type="Proteomes" id="UP001493487">
    <property type="component" value="Unassembled WGS sequence"/>
</dbReference>
<evidence type="ECO:0000313" key="10">
    <source>
        <dbReference type="Proteomes" id="UP001493487"/>
    </source>
</evidence>
<keyword evidence="2 7" id="KW-0813">Transport</keyword>
<dbReference type="InterPro" id="IPR051393">
    <property type="entry name" value="ABC_transporter_permease"/>
</dbReference>
<sequence length="289" mass="32100">MKSFRIYLPAYLFLLPALSLFILFMFVPILSGLKLSFQRWSFDGAKWVGFSNYAKIFHDSVFWDSLRTTVVYTVFTVFFGIVISLIIAFLMDPIAGKLQSFFKAAYYLPSVAPIVIISVLWGWLYNPSFGLLNYLLEQIGLEPVLWLGDPNIALYSIIMMTLAVSQGPSILILVAALGGIPKDYQEAATIDGANGLQETFHIKLPLLKPALLYLAIVNTVGSFQVFAPIYMMTGGGPNGSTTTIGFLIYENGFKKFDFGVASAQAVILLILVMIIAVIQFKYLSNDVEY</sequence>